<name>E7S089_9BURK</name>
<keyword evidence="2" id="KW-1185">Reference proteome</keyword>
<sequence length="220" mass="24781">MNIDKLFSAGGSGNVLVLAPHTDDAELGCGGTIARLVRSGHRVITVAFSAAEDSVPKGFPRDVLRTENRNAAQKLGVKPEDALVLDFQVRTFPEHRQRVLDTMIRLNREYRPSLVFVPSATDTHQDHKTVADEGFRAFKRTTILAYELSWNTLEFSNRCFVTLEEEDIQKKIAALYEYNSQQACRTYVNEAYVRALALVRGTQIQKPLAEVFDVPRLILD</sequence>
<dbReference type="RefSeq" id="WP_005674782.1">
    <property type="nucleotide sequence ID" value="NZ_CP146288.1"/>
</dbReference>
<dbReference type="Gene3D" id="3.40.50.10320">
    <property type="entry name" value="LmbE-like"/>
    <property type="match status" value="1"/>
</dbReference>
<gene>
    <name evidence="1" type="ORF">HMPREF0551_2353</name>
</gene>
<dbReference type="STRING" id="887898.HMPREF0551_2353"/>
<proteinExistence type="predicted"/>
<dbReference type="InterPro" id="IPR024078">
    <property type="entry name" value="LmbE-like_dom_sf"/>
</dbReference>
<dbReference type="HOGENOM" id="CLU_049311_6_1_4"/>
<organism evidence="1 2">
    <name type="scientific">Lautropia mirabilis ATCC 51599</name>
    <dbReference type="NCBI Taxonomy" id="887898"/>
    <lineage>
        <taxon>Bacteria</taxon>
        <taxon>Pseudomonadati</taxon>
        <taxon>Pseudomonadota</taxon>
        <taxon>Betaproteobacteria</taxon>
        <taxon>Burkholderiales</taxon>
        <taxon>Burkholderiaceae</taxon>
        <taxon>Lautropia</taxon>
    </lineage>
</organism>
<dbReference type="PANTHER" id="PTHR12993">
    <property type="entry name" value="N-ACETYLGLUCOSAMINYL-PHOSPHATIDYLINOSITOL DE-N-ACETYLASE-RELATED"/>
    <property type="match status" value="1"/>
</dbReference>
<comment type="caution">
    <text evidence="1">The sequence shown here is derived from an EMBL/GenBank/DDBJ whole genome shotgun (WGS) entry which is preliminary data.</text>
</comment>
<dbReference type="SUPFAM" id="SSF102588">
    <property type="entry name" value="LmbE-like"/>
    <property type="match status" value="1"/>
</dbReference>
<dbReference type="InterPro" id="IPR003737">
    <property type="entry name" value="GlcNAc_PI_deacetylase-related"/>
</dbReference>
<dbReference type="Pfam" id="PF02585">
    <property type="entry name" value="PIG-L"/>
    <property type="match status" value="1"/>
</dbReference>
<accession>E7S089</accession>
<dbReference type="EMBL" id="AEQP01000022">
    <property type="protein sequence ID" value="EFV94238.1"/>
    <property type="molecule type" value="Genomic_DNA"/>
</dbReference>
<dbReference type="AlphaFoldDB" id="E7S089"/>
<evidence type="ECO:0000313" key="1">
    <source>
        <dbReference type="EMBL" id="EFV94238.1"/>
    </source>
</evidence>
<dbReference type="GO" id="GO:0016811">
    <property type="term" value="F:hydrolase activity, acting on carbon-nitrogen (but not peptide) bonds, in linear amides"/>
    <property type="evidence" value="ECO:0007669"/>
    <property type="project" value="TreeGrafter"/>
</dbReference>
<reference evidence="1 2" key="1">
    <citation type="submission" date="2010-12" db="EMBL/GenBank/DDBJ databases">
        <authorList>
            <person name="Muzny D."/>
            <person name="Qin X."/>
            <person name="Deng J."/>
            <person name="Jiang H."/>
            <person name="Liu Y."/>
            <person name="Qu J."/>
            <person name="Song X.-Z."/>
            <person name="Zhang L."/>
            <person name="Thornton R."/>
            <person name="Coyle M."/>
            <person name="Francisco L."/>
            <person name="Jackson L."/>
            <person name="Javaid M."/>
            <person name="Korchina V."/>
            <person name="Kovar C."/>
            <person name="Mata R."/>
            <person name="Mathew T."/>
            <person name="Ngo R."/>
            <person name="Nguyen L."/>
            <person name="Nguyen N."/>
            <person name="Okwuonu G."/>
            <person name="Ongeri F."/>
            <person name="Pham C."/>
            <person name="Simmons D."/>
            <person name="Wilczek-Boney K."/>
            <person name="Hale W."/>
            <person name="Jakkamsetti A."/>
            <person name="Pham P."/>
            <person name="Ruth R."/>
            <person name="San Lucas F."/>
            <person name="Warren J."/>
            <person name="Zhang J."/>
            <person name="Zhao Z."/>
            <person name="Zhou C."/>
            <person name="Zhu D."/>
            <person name="Lee S."/>
            <person name="Bess C."/>
            <person name="Blankenburg K."/>
            <person name="Forbes L."/>
            <person name="Fu Q."/>
            <person name="Gubbala S."/>
            <person name="Hirani K."/>
            <person name="Jayaseelan J.C."/>
            <person name="Lara F."/>
            <person name="Munidasa M."/>
            <person name="Palculict T."/>
            <person name="Patil S."/>
            <person name="Pu L.-L."/>
            <person name="Saada N."/>
            <person name="Tang L."/>
            <person name="Weissenberger G."/>
            <person name="Zhu Y."/>
            <person name="Hemphill L."/>
            <person name="Shang Y."/>
            <person name="Youmans B."/>
            <person name="Ayvaz T."/>
            <person name="Ross M."/>
            <person name="Santibanez J."/>
            <person name="Aqrawi P."/>
            <person name="Gross S."/>
            <person name="Joshi V."/>
            <person name="Fowler G."/>
            <person name="Nazareth L."/>
            <person name="Reid J."/>
            <person name="Worley K."/>
            <person name="Petrosino J."/>
            <person name="Highlander S."/>
            <person name="Gibbs R."/>
        </authorList>
    </citation>
    <scope>NUCLEOTIDE SEQUENCE [LARGE SCALE GENOMIC DNA]</scope>
    <source>
        <strain evidence="1 2">ATCC 51599</strain>
    </source>
</reference>
<dbReference type="Proteomes" id="UP000011021">
    <property type="component" value="Unassembled WGS sequence"/>
</dbReference>
<dbReference type="eggNOG" id="COG2120">
    <property type="taxonomic scope" value="Bacteria"/>
</dbReference>
<dbReference type="PANTHER" id="PTHR12993:SF29">
    <property type="entry name" value="BLR3841 PROTEIN"/>
    <property type="match status" value="1"/>
</dbReference>
<evidence type="ECO:0000313" key="2">
    <source>
        <dbReference type="Proteomes" id="UP000011021"/>
    </source>
</evidence>
<protein>
    <submittedName>
        <fullName evidence="1">N-acetylglucosaminylphosphatidylinositol deacetylase</fullName>
    </submittedName>
</protein>